<sequence>MTAKRTKAPYGSAPKKTCKKCDRKISCTNISKHIKVCKGIKLPETRSEIRKKSWEKNRAKRVGFQRDQRAAKFFEELQGLFEHAFAKKWFHALLLFLHPDKSHHLPQEWQNAQNYTAVRESFKLLPQYKEDMEEASTRTVYEERVRIEKYRLYLQTKFKQRFNNWEAKCKEIRDAKMSEAKEGLVKFAEYADCVSFDDFKVIYYARFLEKDKAYEIKKKAKLEQAATDIRFLETFGAESESDEE</sequence>
<reference evidence="1 2" key="1">
    <citation type="submission" date="2015-11" db="EMBL/GenBank/DDBJ databases">
        <title>Genomes and virulence difference between two physiological races of Phytophthora nicotianae.</title>
        <authorList>
            <person name="Liu H."/>
            <person name="Ma X."/>
            <person name="Yu H."/>
            <person name="Fang D."/>
            <person name="Li Y."/>
            <person name="Wang X."/>
            <person name="Wang W."/>
            <person name="Dong Y."/>
            <person name="Xiao B."/>
        </authorList>
    </citation>
    <scope>NUCLEOTIDE SEQUENCE [LARGE SCALE GENOMIC DNA]</scope>
    <source>
        <strain evidence="2">race 0</strain>
    </source>
</reference>
<evidence type="ECO:0000313" key="1">
    <source>
        <dbReference type="EMBL" id="KUF78271.1"/>
    </source>
</evidence>
<dbReference type="OrthoDB" id="128457at2759"/>
<comment type="caution">
    <text evidence="1">The sequence shown here is derived from an EMBL/GenBank/DDBJ whole genome shotgun (WGS) entry which is preliminary data.</text>
</comment>
<gene>
    <name evidence="1" type="ORF">AM587_10000140</name>
</gene>
<dbReference type="AlphaFoldDB" id="A0A0W8C2F4"/>
<accession>A0A0W8C2F4</accession>
<proteinExistence type="predicted"/>
<protein>
    <submittedName>
        <fullName evidence="1">Uncharacterized protein</fullName>
    </submittedName>
</protein>
<evidence type="ECO:0000313" key="2">
    <source>
        <dbReference type="Proteomes" id="UP000052943"/>
    </source>
</evidence>
<name>A0A0W8C2F4_PHYNI</name>
<dbReference type="EMBL" id="LNFO01005369">
    <property type="protein sequence ID" value="KUF78271.1"/>
    <property type="molecule type" value="Genomic_DNA"/>
</dbReference>
<organism evidence="1 2">
    <name type="scientific">Phytophthora nicotianae</name>
    <name type="common">Potato buckeye rot agent</name>
    <name type="synonym">Phytophthora parasitica</name>
    <dbReference type="NCBI Taxonomy" id="4792"/>
    <lineage>
        <taxon>Eukaryota</taxon>
        <taxon>Sar</taxon>
        <taxon>Stramenopiles</taxon>
        <taxon>Oomycota</taxon>
        <taxon>Peronosporomycetes</taxon>
        <taxon>Peronosporales</taxon>
        <taxon>Peronosporaceae</taxon>
        <taxon>Phytophthora</taxon>
    </lineage>
</organism>
<dbReference type="Proteomes" id="UP000052943">
    <property type="component" value="Unassembled WGS sequence"/>
</dbReference>